<dbReference type="Proteomes" id="UP000051952">
    <property type="component" value="Unassembled WGS sequence"/>
</dbReference>
<evidence type="ECO:0000313" key="2">
    <source>
        <dbReference type="EMBL" id="CUG20461.1"/>
    </source>
</evidence>
<protein>
    <submittedName>
        <fullName evidence="2">Transmembrane protein, putative</fullName>
    </submittedName>
</protein>
<gene>
    <name evidence="2" type="ORF">BSAL_75745</name>
</gene>
<feature type="transmembrane region" description="Helical" evidence="1">
    <location>
        <begin position="269"/>
        <end position="288"/>
    </location>
</feature>
<sequence length="368" mass="39002">MTSKMISNVVALMPSNSTTPVGGASTERIWAAPVSRSDLLEGLPLAMNLSINAAASGWNVYQVEVFIGANDAADTRIGDVAEFFVFGDNITGQQQGAYKLLLLISPPNNRWLPASTSTFVSTNIMLRVTLQCSRDMNALESATVVFSAPGETRPLAEEVRATLSVAQWASTLGDWCCRSCRPCRGCTEYRSLCDGTGGNQGPLGLALDAPTGCITGSQAESEYRGTIFGNLLLLCCAAVVLALVTVLYSRATSKSIRLSTEDLGMPSRMYPVLVVVTPSSVVATFSLLKAGTDCAVDTIIAVIGVVMSLLPLTTVAFGVCMLCLHGFVQEKSHHSPSSIASKSSSDTDIDGEIPHRTINLKVYDGRES</sequence>
<accession>A0A0S4IYI6</accession>
<dbReference type="VEuPathDB" id="TriTrypDB:BSAL_75745"/>
<organism evidence="2 3">
    <name type="scientific">Bodo saltans</name>
    <name type="common">Flagellated protozoan</name>
    <dbReference type="NCBI Taxonomy" id="75058"/>
    <lineage>
        <taxon>Eukaryota</taxon>
        <taxon>Discoba</taxon>
        <taxon>Euglenozoa</taxon>
        <taxon>Kinetoplastea</taxon>
        <taxon>Metakinetoplastina</taxon>
        <taxon>Eubodonida</taxon>
        <taxon>Bodonidae</taxon>
        <taxon>Bodo</taxon>
    </lineage>
</organism>
<evidence type="ECO:0000256" key="1">
    <source>
        <dbReference type="SAM" id="Phobius"/>
    </source>
</evidence>
<keyword evidence="1" id="KW-0472">Membrane</keyword>
<dbReference type="AlphaFoldDB" id="A0A0S4IYI6"/>
<name>A0A0S4IYI6_BODSA</name>
<feature type="transmembrane region" description="Helical" evidence="1">
    <location>
        <begin position="227"/>
        <end position="248"/>
    </location>
</feature>
<dbReference type="EMBL" id="CYKH01000697">
    <property type="protein sequence ID" value="CUG20461.1"/>
    <property type="molecule type" value="Genomic_DNA"/>
</dbReference>
<reference evidence="3" key="1">
    <citation type="submission" date="2015-09" db="EMBL/GenBank/DDBJ databases">
        <authorList>
            <consortium name="Pathogen Informatics"/>
        </authorList>
    </citation>
    <scope>NUCLEOTIDE SEQUENCE [LARGE SCALE GENOMIC DNA]</scope>
    <source>
        <strain evidence="3">Lake Konstanz</strain>
    </source>
</reference>
<keyword evidence="1" id="KW-1133">Transmembrane helix</keyword>
<keyword evidence="1 2" id="KW-0812">Transmembrane</keyword>
<proteinExistence type="predicted"/>
<feature type="transmembrane region" description="Helical" evidence="1">
    <location>
        <begin position="300"/>
        <end position="324"/>
    </location>
</feature>
<evidence type="ECO:0000313" key="3">
    <source>
        <dbReference type="Proteomes" id="UP000051952"/>
    </source>
</evidence>
<keyword evidence="3" id="KW-1185">Reference proteome</keyword>